<dbReference type="AlphaFoldDB" id="A0AAP0JJM4"/>
<evidence type="ECO:0000256" key="1">
    <source>
        <dbReference type="SAM" id="Phobius"/>
    </source>
</evidence>
<keyword evidence="1" id="KW-0812">Transmembrane</keyword>
<proteinExistence type="predicted"/>
<gene>
    <name evidence="2" type="ORF">Syun_014591</name>
</gene>
<dbReference type="EMBL" id="JBBNAF010000006">
    <property type="protein sequence ID" value="KAK9135261.1"/>
    <property type="molecule type" value="Genomic_DNA"/>
</dbReference>
<dbReference type="Proteomes" id="UP001420932">
    <property type="component" value="Unassembled WGS sequence"/>
</dbReference>
<evidence type="ECO:0000313" key="3">
    <source>
        <dbReference type="Proteomes" id="UP001420932"/>
    </source>
</evidence>
<keyword evidence="1" id="KW-0472">Membrane</keyword>
<keyword evidence="1" id="KW-1133">Transmembrane helix</keyword>
<keyword evidence="3" id="KW-1185">Reference proteome</keyword>
<accession>A0AAP0JJM4</accession>
<comment type="caution">
    <text evidence="2">The sequence shown here is derived from an EMBL/GenBank/DDBJ whole genome shotgun (WGS) entry which is preliminary data.</text>
</comment>
<sequence length="56" mass="6014">MGVSSPFRLCSPIVYSLDLNSLSLVSSALTLSFLTPLSVLYFLSLFSTISLACLPK</sequence>
<name>A0AAP0JJM4_9MAGN</name>
<feature type="transmembrane region" description="Helical" evidence="1">
    <location>
        <begin position="33"/>
        <end position="54"/>
    </location>
</feature>
<protein>
    <submittedName>
        <fullName evidence="2">Uncharacterized protein</fullName>
    </submittedName>
</protein>
<organism evidence="2 3">
    <name type="scientific">Stephania yunnanensis</name>
    <dbReference type="NCBI Taxonomy" id="152371"/>
    <lineage>
        <taxon>Eukaryota</taxon>
        <taxon>Viridiplantae</taxon>
        <taxon>Streptophyta</taxon>
        <taxon>Embryophyta</taxon>
        <taxon>Tracheophyta</taxon>
        <taxon>Spermatophyta</taxon>
        <taxon>Magnoliopsida</taxon>
        <taxon>Ranunculales</taxon>
        <taxon>Menispermaceae</taxon>
        <taxon>Menispermoideae</taxon>
        <taxon>Cissampelideae</taxon>
        <taxon>Stephania</taxon>
    </lineage>
</organism>
<reference evidence="2 3" key="1">
    <citation type="submission" date="2024-01" db="EMBL/GenBank/DDBJ databases">
        <title>Genome assemblies of Stephania.</title>
        <authorList>
            <person name="Yang L."/>
        </authorList>
    </citation>
    <scope>NUCLEOTIDE SEQUENCE [LARGE SCALE GENOMIC DNA]</scope>
    <source>
        <strain evidence="2">YNDBR</strain>
        <tissue evidence="2">Leaf</tissue>
    </source>
</reference>
<evidence type="ECO:0000313" key="2">
    <source>
        <dbReference type="EMBL" id="KAK9135261.1"/>
    </source>
</evidence>